<evidence type="ECO:0000313" key="13">
    <source>
        <dbReference type="Proteomes" id="UP000533482"/>
    </source>
</evidence>
<evidence type="ECO:0000313" key="12">
    <source>
        <dbReference type="Proteomes" id="UP000486847"/>
    </source>
</evidence>
<reference evidence="6 8" key="2">
    <citation type="submission" date="2018-04" db="EMBL/GenBank/DDBJ databases">
        <title>Draft Genomic Sequencing Of Potential Extraintestinal Pathogenic Escherichia coli B8S56 Isolated from Retail Chicken Skin.</title>
        <authorList>
            <person name="Xu A."/>
            <person name="Tilman S."/>
            <person name="Wisser-Parker K."/>
            <person name="Scullen O.J."/>
            <person name="Sommers C."/>
        </authorList>
    </citation>
    <scope>NUCLEOTIDE SEQUENCE [LARGE SCALE GENOMIC DNA]</scope>
    <source>
        <strain evidence="6 8">B8S56</strain>
    </source>
</reference>
<dbReference type="EMBL" id="RRVG01000001">
    <property type="protein sequence ID" value="RRL51763.1"/>
    <property type="molecule type" value="Genomic_DNA"/>
</dbReference>
<evidence type="ECO:0000313" key="4">
    <source>
        <dbReference type="EMBL" id="MPU48190.1"/>
    </source>
</evidence>
<evidence type="ECO:0000313" key="5">
    <source>
        <dbReference type="EMBL" id="MTE87846.1"/>
    </source>
</evidence>
<dbReference type="Proteomes" id="UP000392867">
    <property type="component" value="Unassembled WGS sequence"/>
</dbReference>
<evidence type="ECO:0000313" key="1">
    <source>
        <dbReference type="EMBL" id="EFE8675629.1"/>
    </source>
</evidence>
<organism evidence="3 9">
    <name type="scientific">Escherichia coli</name>
    <dbReference type="NCBI Taxonomy" id="562"/>
    <lineage>
        <taxon>Bacteria</taxon>
        <taxon>Pseudomonadati</taxon>
        <taxon>Pseudomonadota</taxon>
        <taxon>Gammaproteobacteria</taxon>
        <taxon>Enterobacterales</taxon>
        <taxon>Enterobacteriaceae</taxon>
        <taxon>Escherichia</taxon>
    </lineage>
</organism>
<name>A0A1L3Z2R2_ECOLX</name>
<evidence type="ECO:0000313" key="6">
    <source>
        <dbReference type="EMBL" id="PWH58938.1"/>
    </source>
</evidence>
<dbReference type="EMBL" id="AASOHJ010000036">
    <property type="protein sequence ID" value="EFE8675629.1"/>
    <property type="molecule type" value="Genomic_DNA"/>
</dbReference>
<reference evidence="3 9" key="3">
    <citation type="submission" date="2018-10" db="EMBL/GenBank/DDBJ databases">
        <authorList>
            <consortium name="NARMS: The National Antimicrobial Resistance Monitoring System"/>
        </authorList>
    </citation>
    <scope>NUCLEOTIDE SEQUENCE [LARGE SCALE GENOMIC DNA]</scope>
    <source>
        <strain evidence="3 9">CVM N17EC0060</strain>
        <strain evidence="1 13">FSIS11923834</strain>
    </source>
</reference>
<dbReference type="Proteomes" id="UP000533482">
    <property type="component" value="Unassembled WGS sequence"/>
</dbReference>
<reference evidence="4 11" key="5">
    <citation type="submission" date="2019-08" db="EMBL/GenBank/DDBJ databases">
        <title>Identification of Water Treatment Resistant and Multidrug Resistant Urinary Pathogenic Escherichia coli in Wastewater.</title>
        <authorList>
            <person name="Neumann N."/>
        </authorList>
    </citation>
    <scope>NUCLEOTIDE SEQUENCE [LARGE SCALE GENOMIC DNA]</scope>
    <source>
        <strain evidence="4 11">WU2356</strain>
    </source>
</reference>
<dbReference type="Proteomes" id="UP000272336">
    <property type="component" value="Unassembled WGS sequence"/>
</dbReference>
<reference evidence="7 10" key="4">
    <citation type="submission" date="2018-11" db="EMBL/GenBank/DDBJ databases">
        <title>E. coli isolates of the female bladder.</title>
        <authorList>
            <person name="Garretto A."/>
            <person name="Miller-Ensminger T."/>
            <person name="Wolfe A.J."/>
            <person name="Putonti C."/>
        </authorList>
    </citation>
    <scope>NUCLEOTIDE SEQUENCE [LARGE SCALE GENOMIC DNA]</scope>
    <source>
        <strain evidence="7 10">UMB1727</strain>
    </source>
</reference>
<dbReference type="Proteomes" id="UP000245761">
    <property type="component" value="Unassembled WGS sequence"/>
</dbReference>
<dbReference type="EMBL" id="RNLZ01000006">
    <property type="protein sequence ID" value="MGE13021.1"/>
    <property type="molecule type" value="Genomic_DNA"/>
</dbReference>
<dbReference type="EMBL" id="QEMT01000036">
    <property type="protein sequence ID" value="PWH58938.1"/>
    <property type="molecule type" value="Genomic_DNA"/>
</dbReference>
<proteinExistence type="predicted"/>
<reference evidence="2" key="6">
    <citation type="submission" date="2019-09" db="EMBL/GenBank/DDBJ databases">
        <authorList>
            <consortium name="NCBI Pathogen Detection Project"/>
        </authorList>
    </citation>
    <scope>NUCLEOTIDE SEQUENCE</scope>
    <source>
        <strain evidence="2">EC00618</strain>
    </source>
</reference>
<reference evidence="2" key="1">
    <citation type="journal article" date="2018" name="Genome Biol.">
        <title>SKESA: strategic k-mer extension for scrupulous assemblies.</title>
        <authorList>
            <person name="Souvorov A."/>
            <person name="Agarwala R."/>
            <person name="Lipman D.J."/>
        </authorList>
    </citation>
    <scope>NUCLEOTIDE SEQUENCE [LARGE SCALE GENOMIC DNA]</scope>
    <source>
        <strain evidence="2">EC00618</strain>
    </source>
</reference>
<reference evidence="5 12" key="7">
    <citation type="submission" date="2019-10" db="EMBL/GenBank/DDBJ databases">
        <title>Comparative genomic analysis of antimicrobial resistant Escherichia coli of diverse origin.</title>
        <authorList>
            <person name="Ghatak S."/>
            <person name="Milton A.P."/>
            <person name="Rhetso K."/>
            <person name="Purkait D."/>
            <person name="Das S."/>
            <person name="Puro K.-U."/>
            <person name="Shakuntala I."/>
            <person name="Sen A."/>
            <person name="Sanjukta R."/>
            <person name="Priya G.B."/>
            <person name="Mawlong M."/>
            <person name="Lyngdoh V."/>
            <person name="Rynghang J."/>
            <person name="Mawphlang B.L."/>
        </authorList>
    </citation>
    <scope>NUCLEOTIDE SEQUENCE [LARGE SCALE GENOMIC DNA]</scope>
    <source>
        <strain evidence="5 12">SE161</strain>
    </source>
</reference>
<evidence type="ECO:0000313" key="3">
    <source>
        <dbReference type="EMBL" id="MGE13021.1"/>
    </source>
</evidence>
<protein>
    <submittedName>
        <fullName evidence="3">Uncharacterized protein</fullName>
    </submittedName>
</protein>
<evidence type="ECO:0000313" key="8">
    <source>
        <dbReference type="Proteomes" id="UP000245761"/>
    </source>
</evidence>
<sequence length="63" mass="6853">MNIAFVDLLNATVKRWEASASGNDSKFAVVLIRGLRSVAAIHSGCGHAVKPAVRFRPWLTFKA</sequence>
<evidence type="ECO:0000313" key="7">
    <source>
        <dbReference type="EMBL" id="RRL51763.1"/>
    </source>
</evidence>
<evidence type="ECO:0000313" key="11">
    <source>
        <dbReference type="Proteomes" id="UP000392867"/>
    </source>
</evidence>
<dbReference type="RefSeq" id="WP_071526520.1">
    <property type="nucleotide sequence ID" value="NZ_JAAFBQ010000006.1"/>
</dbReference>
<dbReference type="Proteomes" id="UP000486847">
    <property type="component" value="Unassembled WGS sequence"/>
</dbReference>
<evidence type="ECO:0000313" key="9">
    <source>
        <dbReference type="Proteomes" id="UP000272336"/>
    </source>
</evidence>
<dbReference type="Proteomes" id="UP000272662">
    <property type="component" value="Unassembled WGS sequence"/>
</dbReference>
<dbReference type="AlphaFoldDB" id="A0A1L3Z2R2"/>
<accession>A0A1L3Z2R2</accession>
<evidence type="ECO:0000313" key="10">
    <source>
        <dbReference type="Proteomes" id="UP000272662"/>
    </source>
</evidence>
<gene>
    <name evidence="3" type="ORF">D9D43_05325</name>
    <name evidence="6" type="ORF">DD762_18915</name>
    <name evidence="7" type="ORF">DU321_01435</name>
    <name evidence="1" type="ORF">F7N46_21375</name>
    <name evidence="5" type="ORF">F9B07_03180</name>
    <name evidence="4" type="ORF">FVB16_04830</name>
    <name evidence="2" type="ORF">HL563_07655</name>
</gene>
<dbReference type="EMBL" id="VOTT01000035">
    <property type="protein sequence ID" value="MPU48190.1"/>
    <property type="molecule type" value="Genomic_DNA"/>
</dbReference>
<dbReference type="EMBL" id="DABGYN010000006">
    <property type="protein sequence ID" value="HAJ0833611.1"/>
    <property type="molecule type" value="Genomic_DNA"/>
</dbReference>
<dbReference type="EMBL" id="WCEW01000002">
    <property type="protein sequence ID" value="MTE87846.1"/>
    <property type="molecule type" value="Genomic_DNA"/>
</dbReference>
<comment type="caution">
    <text evidence="3">The sequence shown here is derived from an EMBL/GenBank/DDBJ whole genome shotgun (WGS) entry which is preliminary data.</text>
</comment>
<evidence type="ECO:0000313" key="2">
    <source>
        <dbReference type="EMBL" id="HAJ0833611.1"/>
    </source>
</evidence>